<dbReference type="AlphaFoldDB" id="A0A1E4TQ32"/>
<name>A0A1E4TQ32_PACTA</name>
<dbReference type="Proteomes" id="UP000094236">
    <property type="component" value="Unassembled WGS sequence"/>
</dbReference>
<evidence type="ECO:0000313" key="1">
    <source>
        <dbReference type="EMBL" id="ODV93857.1"/>
    </source>
</evidence>
<proteinExistence type="predicted"/>
<sequence>MNHSNLISQSPLSSPKSIISPHSFPFPQSVCAPVHQSACVLLRACASSELSTRQPRQLKFLPQLKSACKQQQEKQQQ</sequence>
<reference evidence="2" key="1">
    <citation type="submission" date="2016-05" db="EMBL/GenBank/DDBJ databases">
        <title>Comparative genomics of biotechnologically important yeasts.</title>
        <authorList>
            <consortium name="DOE Joint Genome Institute"/>
            <person name="Riley R."/>
            <person name="Haridas S."/>
            <person name="Wolfe K.H."/>
            <person name="Lopes M.R."/>
            <person name="Hittinger C.T."/>
            <person name="Goker M."/>
            <person name="Salamov A."/>
            <person name="Wisecaver J."/>
            <person name="Long T.M."/>
            <person name="Aerts A.L."/>
            <person name="Barry K."/>
            <person name="Choi C."/>
            <person name="Clum A."/>
            <person name="Coughlan A.Y."/>
            <person name="Deshpande S."/>
            <person name="Douglass A.P."/>
            <person name="Hanson S.J."/>
            <person name="Klenk H.-P."/>
            <person name="Labutti K."/>
            <person name="Lapidus A."/>
            <person name="Lindquist E."/>
            <person name="Lipzen A."/>
            <person name="Meier-Kolthoff J.P."/>
            <person name="Ohm R.A."/>
            <person name="Otillar R.P."/>
            <person name="Pangilinan J."/>
            <person name="Peng Y."/>
            <person name="Rokas A."/>
            <person name="Rosa C.A."/>
            <person name="Scheuner C."/>
            <person name="Sibirny A.A."/>
            <person name="Slot J.C."/>
            <person name="Stielow J.B."/>
            <person name="Sun H."/>
            <person name="Kurtzman C.P."/>
            <person name="Blackwell M."/>
            <person name="Grigoriev I.V."/>
            <person name="Jeffries T.W."/>
        </authorList>
    </citation>
    <scope>NUCLEOTIDE SEQUENCE [LARGE SCALE GENOMIC DNA]</scope>
    <source>
        <strain evidence="2">NRRL Y-2460</strain>
    </source>
</reference>
<gene>
    <name evidence="1" type="ORF">PACTADRAFT_51605</name>
</gene>
<keyword evidence="2" id="KW-1185">Reference proteome</keyword>
<accession>A0A1E4TQ32</accession>
<protein>
    <submittedName>
        <fullName evidence="1">Uncharacterized protein</fullName>
    </submittedName>
</protein>
<dbReference type="EMBL" id="KV454017">
    <property type="protein sequence ID" value="ODV93857.1"/>
    <property type="molecule type" value="Genomic_DNA"/>
</dbReference>
<evidence type="ECO:0000313" key="2">
    <source>
        <dbReference type="Proteomes" id="UP000094236"/>
    </source>
</evidence>
<organism evidence="1 2">
    <name type="scientific">Pachysolen tannophilus NRRL Y-2460</name>
    <dbReference type="NCBI Taxonomy" id="669874"/>
    <lineage>
        <taxon>Eukaryota</taxon>
        <taxon>Fungi</taxon>
        <taxon>Dikarya</taxon>
        <taxon>Ascomycota</taxon>
        <taxon>Saccharomycotina</taxon>
        <taxon>Pichiomycetes</taxon>
        <taxon>Pachysolenaceae</taxon>
        <taxon>Pachysolen</taxon>
    </lineage>
</organism>